<feature type="region of interest" description="Disordered" evidence="1">
    <location>
        <begin position="28"/>
        <end position="70"/>
    </location>
</feature>
<evidence type="ECO:0000256" key="1">
    <source>
        <dbReference type="SAM" id="MobiDB-lite"/>
    </source>
</evidence>
<accession>A0A6J4JMU4</accession>
<name>A0A6J4JMU4_9CHLR</name>
<organism evidence="2">
    <name type="scientific">uncultured Chloroflexia bacterium</name>
    <dbReference type="NCBI Taxonomy" id="1672391"/>
    <lineage>
        <taxon>Bacteria</taxon>
        <taxon>Bacillati</taxon>
        <taxon>Chloroflexota</taxon>
        <taxon>Chloroflexia</taxon>
        <taxon>environmental samples</taxon>
    </lineage>
</organism>
<feature type="compositionally biased region" description="Basic and acidic residues" evidence="1">
    <location>
        <begin position="51"/>
        <end position="62"/>
    </location>
</feature>
<protein>
    <submittedName>
        <fullName evidence="2">D-alanine--D-alanine ligase</fullName>
        <ecNumber evidence="2">6.3.2.4</ecNumber>
    </submittedName>
</protein>
<dbReference type="AlphaFoldDB" id="A0A6J4JMU4"/>
<sequence>RPRDGGRLSQRDQHISWIHGRVDVSQAVGGDRPAVQPSAGPADRACFRAPPRPEGEAARAREPGTGSRGI</sequence>
<feature type="non-terminal residue" evidence="2">
    <location>
        <position position="70"/>
    </location>
</feature>
<dbReference type="EC" id="6.3.2.4" evidence="2"/>
<evidence type="ECO:0000313" key="2">
    <source>
        <dbReference type="EMBL" id="CAA9282664.1"/>
    </source>
</evidence>
<dbReference type="EMBL" id="CADCTK010000815">
    <property type="protein sequence ID" value="CAA9282664.1"/>
    <property type="molecule type" value="Genomic_DNA"/>
</dbReference>
<keyword evidence="2" id="KW-0436">Ligase</keyword>
<proteinExistence type="predicted"/>
<gene>
    <name evidence="2" type="ORF">AVDCRST_MAG26-3493</name>
</gene>
<feature type="non-terminal residue" evidence="2">
    <location>
        <position position="1"/>
    </location>
</feature>
<reference evidence="2" key="1">
    <citation type="submission" date="2020-02" db="EMBL/GenBank/DDBJ databases">
        <authorList>
            <person name="Meier V. D."/>
        </authorList>
    </citation>
    <scope>NUCLEOTIDE SEQUENCE</scope>
    <source>
        <strain evidence="2">AVDCRST_MAG26</strain>
    </source>
</reference>
<dbReference type="GO" id="GO:0008716">
    <property type="term" value="F:D-alanine-D-alanine ligase activity"/>
    <property type="evidence" value="ECO:0007669"/>
    <property type="project" value="UniProtKB-EC"/>
</dbReference>